<name>A0A7W9JLR5_9MICC</name>
<feature type="transmembrane region" description="Helical" evidence="1">
    <location>
        <begin position="109"/>
        <end position="127"/>
    </location>
</feature>
<reference evidence="2 3" key="1">
    <citation type="submission" date="2020-08" db="EMBL/GenBank/DDBJ databases">
        <title>Sequencing the genomes of 1000 actinobacteria strains.</title>
        <authorList>
            <person name="Klenk H.-P."/>
        </authorList>
    </citation>
    <scope>NUCLEOTIDE SEQUENCE [LARGE SCALE GENOMIC DNA]</scope>
    <source>
        <strain evidence="2 3">DSM 17945</strain>
    </source>
</reference>
<feature type="transmembrane region" description="Helical" evidence="1">
    <location>
        <begin position="47"/>
        <end position="67"/>
    </location>
</feature>
<evidence type="ECO:0000256" key="1">
    <source>
        <dbReference type="SAM" id="Phobius"/>
    </source>
</evidence>
<protein>
    <submittedName>
        <fullName evidence="2">Uncharacterized membrane protein YhaH (DUF805 family)</fullName>
    </submittedName>
</protein>
<dbReference type="RefSeq" id="WP_184173220.1">
    <property type="nucleotide sequence ID" value="NZ_BAABAG010000018.1"/>
</dbReference>
<comment type="caution">
    <text evidence="2">The sequence shown here is derived from an EMBL/GenBank/DDBJ whole genome shotgun (WGS) entry which is preliminary data.</text>
</comment>
<keyword evidence="1" id="KW-0472">Membrane</keyword>
<evidence type="ECO:0000313" key="2">
    <source>
        <dbReference type="EMBL" id="MBB5849597.1"/>
    </source>
</evidence>
<keyword evidence="1" id="KW-0812">Transmembrane</keyword>
<keyword evidence="3" id="KW-1185">Reference proteome</keyword>
<keyword evidence="1" id="KW-1133">Transmembrane helix</keyword>
<feature type="transmembrane region" description="Helical" evidence="1">
    <location>
        <begin position="134"/>
        <end position="155"/>
    </location>
</feature>
<gene>
    <name evidence="2" type="ORF">HDA33_002161</name>
</gene>
<dbReference type="AlphaFoldDB" id="A0A7W9JLR5"/>
<sequence>MERDSTHPRGIAHPMHPAVLGAVVGMVGGSLFMLLSRPELPSPWPTVTLVAWIALLAAAAWAVVLAPRRLRDVGAPSRHAGPIYGLSVLGMVALIIASPHLVRALGIEAAQPAVVVVAVGLHFIPFASAFGARVFAWLGGALTGIGLAGVIAAAIVGPPAGAVAAVLAGAAMLAFLAVDARRGA</sequence>
<organism evidence="2 3">
    <name type="scientific">Micrococcus endophyticus</name>
    <dbReference type="NCBI Taxonomy" id="455343"/>
    <lineage>
        <taxon>Bacteria</taxon>
        <taxon>Bacillati</taxon>
        <taxon>Actinomycetota</taxon>
        <taxon>Actinomycetes</taxon>
        <taxon>Micrococcales</taxon>
        <taxon>Micrococcaceae</taxon>
        <taxon>Micrococcus</taxon>
    </lineage>
</organism>
<feature type="transmembrane region" description="Helical" evidence="1">
    <location>
        <begin position="161"/>
        <end position="178"/>
    </location>
</feature>
<evidence type="ECO:0000313" key="3">
    <source>
        <dbReference type="Proteomes" id="UP000567246"/>
    </source>
</evidence>
<proteinExistence type="predicted"/>
<dbReference type="EMBL" id="JACHMW010000001">
    <property type="protein sequence ID" value="MBB5849597.1"/>
    <property type="molecule type" value="Genomic_DNA"/>
</dbReference>
<accession>A0A7W9JLR5</accession>
<dbReference type="Proteomes" id="UP000567246">
    <property type="component" value="Unassembled WGS sequence"/>
</dbReference>
<feature type="transmembrane region" description="Helical" evidence="1">
    <location>
        <begin position="12"/>
        <end position="35"/>
    </location>
</feature>
<feature type="transmembrane region" description="Helical" evidence="1">
    <location>
        <begin position="79"/>
        <end position="97"/>
    </location>
</feature>